<dbReference type="AlphaFoldDB" id="A0A8T0HZH5"/>
<feature type="signal peptide" evidence="1">
    <location>
        <begin position="1"/>
        <end position="16"/>
    </location>
</feature>
<sequence>MLVVIITIIIVSSCTPDCKLKIGSSGAMKQSMRLRFHAYDVSK</sequence>
<evidence type="ECO:0000313" key="2">
    <source>
        <dbReference type="EMBL" id="KAG0576592.1"/>
    </source>
</evidence>
<reference evidence="2" key="1">
    <citation type="submission" date="2020-06" db="EMBL/GenBank/DDBJ databases">
        <title>WGS assembly of Ceratodon purpureus strain R40.</title>
        <authorList>
            <person name="Carey S.B."/>
            <person name="Jenkins J."/>
            <person name="Shu S."/>
            <person name="Lovell J.T."/>
            <person name="Sreedasyam A."/>
            <person name="Maumus F."/>
            <person name="Tiley G.P."/>
            <person name="Fernandez-Pozo N."/>
            <person name="Barry K."/>
            <person name="Chen C."/>
            <person name="Wang M."/>
            <person name="Lipzen A."/>
            <person name="Daum C."/>
            <person name="Saski C.A."/>
            <person name="Payton A.C."/>
            <person name="Mcbreen J.C."/>
            <person name="Conrad R.E."/>
            <person name="Kollar L.M."/>
            <person name="Olsson S."/>
            <person name="Huttunen S."/>
            <person name="Landis J.B."/>
            <person name="Wickett N.J."/>
            <person name="Johnson M.G."/>
            <person name="Rensing S.A."/>
            <person name="Grimwood J."/>
            <person name="Schmutz J."/>
            <person name="Mcdaniel S.F."/>
        </authorList>
    </citation>
    <scope>NUCLEOTIDE SEQUENCE</scope>
    <source>
        <strain evidence="2">R40</strain>
    </source>
</reference>
<comment type="caution">
    <text evidence="2">The sequence shown here is derived from an EMBL/GenBank/DDBJ whole genome shotgun (WGS) entry which is preliminary data.</text>
</comment>
<dbReference type="EMBL" id="CM026425">
    <property type="protein sequence ID" value="KAG0576592.1"/>
    <property type="molecule type" value="Genomic_DNA"/>
</dbReference>
<accession>A0A8T0HZH5</accession>
<proteinExistence type="predicted"/>
<protein>
    <submittedName>
        <fullName evidence="2">Uncharacterized protein</fullName>
    </submittedName>
</protein>
<keyword evidence="1" id="KW-0732">Signal</keyword>
<keyword evidence="3" id="KW-1185">Reference proteome</keyword>
<dbReference type="Proteomes" id="UP000822688">
    <property type="component" value="Chromosome 5"/>
</dbReference>
<name>A0A8T0HZH5_CERPU</name>
<evidence type="ECO:0000256" key="1">
    <source>
        <dbReference type="SAM" id="SignalP"/>
    </source>
</evidence>
<evidence type="ECO:0000313" key="3">
    <source>
        <dbReference type="Proteomes" id="UP000822688"/>
    </source>
</evidence>
<organism evidence="2 3">
    <name type="scientific">Ceratodon purpureus</name>
    <name type="common">Fire moss</name>
    <name type="synonym">Dicranum purpureum</name>
    <dbReference type="NCBI Taxonomy" id="3225"/>
    <lineage>
        <taxon>Eukaryota</taxon>
        <taxon>Viridiplantae</taxon>
        <taxon>Streptophyta</taxon>
        <taxon>Embryophyta</taxon>
        <taxon>Bryophyta</taxon>
        <taxon>Bryophytina</taxon>
        <taxon>Bryopsida</taxon>
        <taxon>Dicranidae</taxon>
        <taxon>Pseudoditrichales</taxon>
        <taxon>Ditrichaceae</taxon>
        <taxon>Ceratodon</taxon>
    </lineage>
</organism>
<gene>
    <name evidence="2" type="ORF">KC19_5G092300</name>
</gene>
<feature type="chain" id="PRO_5035796238" evidence="1">
    <location>
        <begin position="17"/>
        <end position="43"/>
    </location>
</feature>